<keyword evidence="3" id="KW-1185">Reference proteome</keyword>
<organism evidence="2 3">
    <name type="scientific">Characodon lateralis</name>
    <dbReference type="NCBI Taxonomy" id="208331"/>
    <lineage>
        <taxon>Eukaryota</taxon>
        <taxon>Metazoa</taxon>
        <taxon>Chordata</taxon>
        <taxon>Craniata</taxon>
        <taxon>Vertebrata</taxon>
        <taxon>Euteleostomi</taxon>
        <taxon>Actinopterygii</taxon>
        <taxon>Neopterygii</taxon>
        <taxon>Teleostei</taxon>
        <taxon>Neoteleostei</taxon>
        <taxon>Acanthomorphata</taxon>
        <taxon>Ovalentaria</taxon>
        <taxon>Atherinomorphae</taxon>
        <taxon>Cyprinodontiformes</taxon>
        <taxon>Goodeidae</taxon>
        <taxon>Characodon</taxon>
    </lineage>
</organism>
<dbReference type="EMBL" id="JAHUTJ010018226">
    <property type="protein sequence ID" value="MED6271407.1"/>
    <property type="molecule type" value="Genomic_DNA"/>
</dbReference>
<evidence type="ECO:0000313" key="3">
    <source>
        <dbReference type="Proteomes" id="UP001352852"/>
    </source>
</evidence>
<reference evidence="2 3" key="1">
    <citation type="submission" date="2021-06" db="EMBL/GenBank/DDBJ databases">
        <authorList>
            <person name="Palmer J.M."/>
        </authorList>
    </citation>
    <scope>NUCLEOTIDE SEQUENCE [LARGE SCALE GENOMIC DNA]</scope>
    <source>
        <strain evidence="2 3">CL_MEX2019</strain>
        <tissue evidence="2">Muscle</tissue>
    </source>
</reference>
<protein>
    <submittedName>
        <fullName evidence="2">Uncharacterized protein</fullName>
    </submittedName>
</protein>
<name>A0ABU7D892_9TELE</name>
<evidence type="ECO:0000256" key="1">
    <source>
        <dbReference type="SAM" id="MobiDB-lite"/>
    </source>
</evidence>
<comment type="caution">
    <text evidence="2">The sequence shown here is derived from an EMBL/GenBank/DDBJ whole genome shotgun (WGS) entry which is preliminary data.</text>
</comment>
<feature type="region of interest" description="Disordered" evidence="1">
    <location>
        <begin position="48"/>
        <end position="78"/>
    </location>
</feature>
<dbReference type="Proteomes" id="UP001352852">
    <property type="component" value="Unassembled WGS sequence"/>
</dbReference>
<accession>A0ABU7D892</accession>
<feature type="non-terminal residue" evidence="2">
    <location>
        <position position="1"/>
    </location>
</feature>
<evidence type="ECO:0000313" key="2">
    <source>
        <dbReference type="EMBL" id="MED6271407.1"/>
    </source>
</evidence>
<gene>
    <name evidence="2" type="ORF">CHARACLAT_019851</name>
</gene>
<proteinExistence type="predicted"/>
<sequence length="102" mass="12055">LIPYVVQENKHNRDKKSRQMAIQILNHSSSVQILIRIIHILSSQKFKRNQSPGSSMCHMQHPVQRPNRQKSKRFNNRGIDLQSLCRKKAVSNELQRDNDLKW</sequence>